<accession>A0AAV7IMB5</accession>
<evidence type="ECO:0000313" key="2">
    <source>
        <dbReference type="Proteomes" id="UP000826195"/>
    </source>
</evidence>
<reference evidence="1 2" key="1">
    <citation type="journal article" date="2021" name="J. Hered.">
        <title>A chromosome-level genome assembly of the parasitoid wasp, Cotesia glomerata (Hymenoptera: Braconidae).</title>
        <authorList>
            <person name="Pinto B.J."/>
            <person name="Weis J.J."/>
            <person name="Gamble T."/>
            <person name="Ode P.J."/>
            <person name="Paul R."/>
            <person name="Zaspel J.M."/>
        </authorList>
    </citation>
    <scope>NUCLEOTIDE SEQUENCE [LARGE SCALE GENOMIC DNA]</scope>
    <source>
        <strain evidence="1">CgM1</strain>
    </source>
</reference>
<sequence>MIVGILVLFTKKRRHFHAENNPIGYSGKIFTCTSRTVEWSDRNDHLVRGNRVKASVMIQMALDGPQDYTASERYPLLITHMNVRCTYSPTSSSLFEFGIQSHPSIGSADGS</sequence>
<dbReference type="Proteomes" id="UP000826195">
    <property type="component" value="Unassembled WGS sequence"/>
</dbReference>
<name>A0AAV7IMB5_COTGL</name>
<protein>
    <submittedName>
        <fullName evidence="1">Uncharacterized protein</fullName>
    </submittedName>
</protein>
<dbReference type="AlphaFoldDB" id="A0AAV7IMB5"/>
<comment type="caution">
    <text evidence="1">The sequence shown here is derived from an EMBL/GenBank/DDBJ whole genome shotgun (WGS) entry which is preliminary data.</text>
</comment>
<keyword evidence="2" id="KW-1185">Reference proteome</keyword>
<gene>
    <name evidence="1" type="ORF">KQX54_002039</name>
</gene>
<dbReference type="EMBL" id="JAHXZJ010001119">
    <property type="protein sequence ID" value="KAH0553534.1"/>
    <property type="molecule type" value="Genomic_DNA"/>
</dbReference>
<evidence type="ECO:0000313" key="1">
    <source>
        <dbReference type="EMBL" id="KAH0553534.1"/>
    </source>
</evidence>
<proteinExistence type="predicted"/>
<organism evidence="1 2">
    <name type="scientific">Cotesia glomerata</name>
    <name type="common">Lepidopteran parasitic wasp</name>
    <name type="synonym">Apanteles glomeratus</name>
    <dbReference type="NCBI Taxonomy" id="32391"/>
    <lineage>
        <taxon>Eukaryota</taxon>
        <taxon>Metazoa</taxon>
        <taxon>Ecdysozoa</taxon>
        <taxon>Arthropoda</taxon>
        <taxon>Hexapoda</taxon>
        <taxon>Insecta</taxon>
        <taxon>Pterygota</taxon>
        <taxon>Neoptera</taxon>
        <taxon>Endopterygota</taxon>
        <taxon>Hymenoptera</taxon>
        <taxon>Apocrita</taxon>
        <taxon>Ichneumonoidea</taxon>
        <taxon>Braconidae</taxon>
        <taxon>Microgastrinae</taxon>
        <taxon>Cotesia</taxon>
    </lineage>
</organism>